<evidence type="ECO:0000256" key="1">
    <source>
        <dbReference type="SAM" id="MobiDB-lite"/>
    </source>
</evidence>
<feature type="compositionally biased region" description="Polar residues" evidence="1">
    <location>
        <begin position="62"/>
        <end position="71"/>
    </location>
</feature>
<sequence length="738" mass="78019">MKKQLVYIFVGAGLLASPAYADRYNRFQPPGGMDQSTSSPGVYTDGSARTAEQIAQMAAGSVQRTDANQPNGYPKLDANRNITSPLLNNTRVGGSDNGTDVSAALANGVPLKNAINACRQASPNVFYGAVNSSSQMGIASNTEHLRASGNVLPYFNIAAIAATVYGAGGATSDISGPIGISGFQNILKTTGVNGIVEMSYSQFMTPDIASGYWQNVKVSDGSASIDDKRLLAQTGFKPTIAMLNMARDIDVGRVANDDDTFFTKHDVSNFATGMQNIKTNAPSIQQVWPWISGNNKHNFDASDPWWANSIKIMKMAGGVGLDMPAGLSVMNGPDSIAGMVAQIKWANSQGIKTLILLSPYGEDTPPGYGTQVTPQWRYDKDFASHVKTLISWFVAADALPTAYAVVNYSPTQYYNPASGFHNGNCSGCKVITANYMGADNDSVNQTVSYVARWVAENAPTSPYTSMPDMGTSLPSACATTVMGGYKTTKSVISTAQIGLGSLAYQDYDKTKLQYPSIYGAQVRGNFDFLGRNQISFGAGATTNIGMLGWNTAHGGITFQNAPVFIDKYNVNLVDGSSLFLEGGNMSFAKTGTNGIQFQNADDSASSWIIGDGHGGINIGSAINVAPEMVTFKKILSLSTHKGTSEATLFLNASGNLVITSVGNIQHLVETRFSADKTFSDPDTGVRRDAKFGSKGIAVKGGTKTDTLKVTGLKGKGNAYACLDASGNLYRSTTACVSN</sequence>
<organism evidence="3 4">
    <name type="scientific">Acetobacter pomorum</name>
    <dbReference type="NCBI Taxonomy" id="65959"/>
    <lineage>
        <taxon>Bacteria</taxon>
        <taxon>Pseudomonadati</taxon>
        <taxon>Pseudomonadota</taxon>
        <taxon>Alphaproteobacteria</taxon>
        <taxon>Acetobacterales</taxon>
        <taxon>Acetobacteraceae</taxon>
        <taxon>Acetobacter</taxon>
    </lineage>
</organism>
<dbReference type="EMBL" id="PEBQ01000003">
    <property type="protein sequence ID" value="PHY95515.1"/>
    <property type="molecule type" value="Genomic_DNA"/>
</dbReference>
<gene>
    <name evidence="3" type="ORF">CSR02_00785</name>
</gene>
<evidence type="ECO:0000313" key="3">
    <source>
        <dbReference type="EMBL" id="PHY95515.1"/>
    </source>
</evidence>
<keyword evidence="4" id="KW-1185">Reference proteome</keyword>
<evidence type="ECO:0000313" key="4">
    <source>
        <dbReference type="Proteomes" id="UP000228751"/>
    </source>
</evidence>
<evidence type="ECO:0000256" key="2">
    <source>
        <dbReference type="SAM" id="SignalP"/>
    </source>
</evidence>
<protein>
    <submittedName>
        <fullName evidence="3">Uncharacterized protein</fullName>
    </submittedName>
</protein>
<keyword evidence="2" id="KW-0732">Signal</keyword>
<feature type="signal peptide" evidence="2">
    <location>
        <begin position="1"/>
        <end position="21"/>
    </location>
</feature>
<feature type="chain" id="PRO_5013626461" evidence="2">
    <location>
        <begin position="22"/>
        <end position="738"/>
    </location>
</feature>
<dbReference type="RefSeq" id="WP_099540130.1">
    <property type="nucleotide sequence ID" value="NZ_PEBQ01000003.1"/>
</dbReference>
<dbReference type="Proteomes" id="UP000228751">
    <property type="component" value="Unassembled WGS sequence"/>
</dbReference>
<dbReference type="OrthoDB" id="7226444at2"/>
<proteinExistence type="predicted"/>
<accession>A0A2G4RIG0</accession>
<reference evidence="3 4" key="1">
    <citation type="submission" date="2017-10" db="EMBL/GenBank/DDBJ databases">
        <title>Genomic analysis of the genus Acetobacter.</title>
        <authorList>
            <person name="Kim K.H."/>
            <person name="Chun B.H."/>
            <person name="Son A.R."/>
            <person name="Jeon C.O."/>
        </authorList>
    </citation>
    <scope>NUCLEOTIDE SEQUENCE [LARGE SCALE GENOMIC DNA]</scope>
    <source>
        <strain evidence="3 4">LHT 2458</strain>
    </source>
</reference>
<comment type="caution">
    <text evidence="3">The sequence shown here is derived from an EMBL/GenBank/DDBJ whole genome shotgun (WGS) entry which is preliminary data.</text>
</comment>
<dbReference type="AlphaFoldDB" id="A0A2G4RIG0"/>
<name>A0A2G4RIG0_9PROT</name>
<feature type="region of interest" description="Disordered" evidence="1">
    <location>
        <begin position="57"/>
        <end position="80"/>
    </location>
</feature>